<dbReference type="GO" id="GO:0046872">
    <property type="term" value="F:metal ion binding"/>
    <property type="evidence" value="ECO:0007669"/>
    <property type="project" value="UniProtKB-KW"/>
</dbReference>
<keyword evidence="14" id="KW-1003">Cell membrane</keyword>
<keyword evidence="17" id="KW-0378">Hydrolase</keyword>
<evidence type="ECO:0000313" key="17">
    <source>
        <dbReference type="EMBL" id="AIG28461.1"/>
    </source>
</evidence>
<evidence type="ECO:0000256" key="3">
    <source>
        <dbReference type="ARBA" id="ARBA00022448"/>
    </source>
</evidence>
<dbReference type="PANTHER" id="PTHR48085">
    <property type="entry name" value="CADMIUM/ZINC-TRANSPORTING ATPASE HMA2-RELATED"/>
    <property type="match status" value="1"/>
</dbReference>
<feature type="domain" description="P-type ATPase A" evidence="16">
    <location>
        <begin position="106"/>
        <end position="207"/>
    </location>
</feature>
<dbReference type="InterPro" id="IPR023214">
    <property type="entry name" value="HAD_sf"/>
</dbReference>
<dbReference type="KEGG" id="blr:BRLA_c041860"/>
<dbReference type="PANTHER" id="PTHR48085:SF5">
    <property type="entry name" value="CADMIUM_ZINC-TRANSPORTING ATPASE HMA4-RELATED"/>
    <property type="match status" value="1"/>
</dbReference>
<dbReference type="Pfam" id="PF00702">
    <property type="entry name" value="Hydrolase"/>
    <property type="match status" value="1"/>
</dbReference>
<reference evidence="17 18" key="1">
    <citation type="journal article" date="2011" name="J. Bacteriol.">
        <title>Genome sequence of Brevibacillus laterosporus LMG 15441, a pathogen of invertebrates.</title>
        <authorList>
            <person name="Djukic M."/>
            <person name="Poehlein A."/>
            <person name="Thurmer A."/>
            <person name="Daniel R."/>
        </authorList>
    </citation>
    <scope>NUCLEOTIDE SEQUENCE [LARGE SCALE GENOMIC DNA]</scope>
    <source>
        <strain evidence="17 18">LMG 15441</strain>
    </source>
</reference>
<keyword evidence="11 14" id="KW-0472">Membrane</keyword>
<feature type="transmembrane region" description="Helical" evidence="14">
    <location>
        <begin position="58"/>
        <end position="89"/>
    </location>
</feature>
<proteinExistence type="inferred from homology"/>
<evidence type="ECO:0000256" key="5">
    <source>
        <dbReference type="ARBA" id="ARBA00022553"/>
    </source>
</evidence>
<keyword evidence="18" id="KW-1185">Reference proteome</keyword>
<keyword evidence="3" id="KW-0813">Transport</keyword>
<comment type="subcellular location">
    <subcellularLocation>
        <location evidence="1">Cell membrane</location>
        <topology evidence="1">Multi-pass membrane protein</topology>
    </subcellularLocation>
</comment>
<feature type="transmembrane region" description="Helical" evidence="14">
    <location>
        <begin position="557"/>
        <end position="576"/>
    </location>
</feature>
<dbReference type="Proteomes" id="UP000005850">
    <property type="component" value="Chromosome"/>
</dbReference>
<evidence type="ECO:0000256" key="2">
    <source>
        <dbReference type="ARBA" id="ARBA00006024"/>
    </source>
</evidence>
<dbReference type="eggNOG" id="COG2217">
    <property type="taxonomic scope" value="Bacteria"/>
</dbReference>
<keyword evidence="9 14" id="KW-1133">Transmembrane helix</keyword>
<protein>
    <recommendedName>
        <fullName evidence="12">Cd(2+)-exporting ATPase</fullName>
        <ecNumber evidence="12">7.2.2.21</ecNumber>
    </recommendedName>
</protein>
<dbReference type="SUPFAM" id="SSF81653">
    <property type="entry name" value="Calcium ATPase, transduction domain A"/>
    <property type="match status" value="1"/>
</dbReference>
<dbReference type="InterPro" id="IPR023299">
    <property type="entry name" value="ATPase_P-typ_cyto_dom_N"/>
</dbReference>
<dbReference type="FunFam" id="2.70.150.10:FF:000002">
    <property type="entry name" value="Copper-transporting ATPase 1, putative"/>
    <property type="match status" value="1"/>
</dbReference>
<dbReference type="SFLD" id="SFLDG00002">
    <property type="entry name" value="C1.7:_P-type_atpase_like"/>
    <property type="match status" value="1"/>
</dbReference>
<dbReference type="Pfam" id="PF00122">
    <property type="entry name" value="E1-E2_ATPase"/>
    <property type="match status" value="1"/>
</dbReference>
<sequence length="640" mass="68028">MLQKGMMILSGVCVLISWLWGSIAGIDPAWIAIVVCGVPIAITAGKELWEQRSLNSDVLVTIAIIAATCIGELLAAAEVAFIMMIGMWLEEKTVAKATSALKEMVEMTPEQARVMRGGQWIEAKADSVLVGELVLVKPGEQIPVDGIVVAGQAAIDQAILTGESLPVEKRQGDEVFVGTTNTNGSLEIQTTRVGEETAFAKVTRLVEEAMEKRAPVQRLLDKWAVWIVGASLLLAILVYLVTNDMVRSVTVLIVFCPCALVLATPTAIMAGIGNAAKNGILIKSGVALEQLGSINTVLFDKTGTLTKGALSVAGIAHAEHSAQEVMRWAAALEQHSEHPIATAILHQAKKWELELPAVESFIMHAGSGIEGVVEGKRIYVGNPSFMKGLGIGLEQVQGLLTTKEKEGKTNILIASEYKLLGLISVSDQLRPEARETVETLTKAGVEVAVVTGDNKGAARFMAEQLGITQVYAEQMPDMKYMQVERQLKAGRKVAMIGDGINDAPALTLADVGISMGVHGTQIAAQASDVVLMSNDLRKIADVMRLGQKAVQVIRENLIISTAINSAAILLALLGVLGPVFGAFVHNITSVLVVLNSARLINFLSTPKNSRPSSPHHGAHSSAGYATDTGKLQSINKFVGL</sequence>
<keyword evidence="14" id="KW-0067">ATP-binding</keyword>
<keyword evidence="14" id="KW-0547">Nucleotide-binding</keyword>
<feature type="transmembrane region" description="Helical" evidence="14">
    <location>
        <begin position="223"/>
        <end position="242"/>
    </location>
</feature>
<evidence type="ECO:0000256" key="13">
    <source>
        <dbReference type="ARBA" id="ARBA00049338"/>
    </source>
</evidence>
<dbReference type="GO" id="GO:0016887">
    <property type="term" value="F:ATP hydrolysis activity"/>
    <property type="evidence" value="ECO:0007669"/>
    <property type="project" value="InterPro"/>
</dbReference>
<name>A0A075RAN9_BRELA</name>
<gene>
    <name evidence="17" type="ORF">BRLA_c041860</name>
</gene>
<dbReference type="NCBIfam" id="TIGR01511">
    <property type="entry name" value="ATPase-IB1_Cu"/>
    <property type="match status" value="1"/>
</dbReference>
<keyword evidence="10" id="KW-0406">Ion transport</keyword>
<comment type="similarity">
    <text evidence="2 14">Belongs to the cation transport ATPase (P-type) (TC 3.A.3) family. Type IB subfamily.</text>
</comment>
<dbReference type="AlphaFoldDB" id="A0A075RAN9"/>
<evidence type="ECO:0000256" key="11">
    <source>
        <dbReference type="ARBA" id="ARBA00023136"/>
    </source>
</evidence>
<feature type="transmembrane region" description="Helical" evidence="14">
    <location>
        <begin position="248"/>
        <end position="273"/>
    </location>
</feature>
<evidence type="ECO:0000256" key="9">
    <source>
        <dbReference type="ARBA" id="ARBA00022989"/>
    </source>
</evidence>
<dbReference type="PRINTS" id="PR00120">
    <property type="entry name" value="HATPASE"/>
</dbReference>
<evidence type="ECO:0000256" key="7">
    <source>
        <dbReference type="ARBA" id="ARBA00022723"/>
    </source>
</evidence>
<keyword evidence="5" id="KW-0597">Phosphoprotein</keyword>
<dbReference type="PROSITE" id="PS00154">
    <property type="entry name" value="ATPASE_E1_E2"/>
    <property type="match status" value="1"/>
</dbReference>
<keyword evidence="4" id="KW-0104">Cadmium</keyword>
<dbReference type="Gene3D" id="3.40.50.1000">
    <property type="entry name" value="HAD superfamily/HAD-like"/>
    <property type="match status" value="1"/>
</dbReference>
<dbReference type="EC" id="7.2.2.21" evidence="12"/>
<dbReference type="SFLD" id="SFLDS00003">
    <property type="entry name" value="Haloacid_Dehalogenase"/>
    <property type="match status" value="1"/>
</dbReference>
<dbReference type="SUPFAM" id="SSF81665">
    <property type="entry name" value="Calcium ATPase, transmembrane domain M"/>
    <property type="match status" value="1"/>
</dbReference>
<dbReference type="InterPro" id="IPR023298">
    <property type="entry name" value="ATPase_P-typ_TM_dom_sf"/>
</dbReference>
<dbReference type="InterPro" id="IPR059000">
    <property type="entry name" value="ATPase_P-type_domA"/>
</dbReference>
<dbReference type="InterPro" id="IPR008250">
    <property type="entry name" value="ATPase_P-typ_transduc_dom_A_sf"/>
</dbReference>
<dbReference type="GO" id="GO:0008551">
    <property type="term" value="F:P-type cadmium transporter activity"/>
    <property type="evidence" value="ECO:0007669"/>
    <property type="project" value="UniProtKB-EC"/>
</dbReference>
<evidence type="ECO:0000256" key="6">
    <source>
        <dbReference type="ARBA" id="ARBA00022692"/>
    </source>
</evidence>
<accession>A0A075RAN9</accession>
<dbReference type="InterPro" id="IPR036412">
    <property type="entry name" value="HAD-like_sf"/>
</dbReference>
<dbReference type="RefSeq" id="WP_003334534.1">
    <property type="nucleotide sequence ID" value="NZ_CP007806.1"/>
</dbReference>
<dbReference type="InterPro" id="IPR044492">
    <property type="entry name" value="P_typ_ATPase_HD_dom"/>
</dbReference>
<feature type="region of interest" description="Disordered" evidence="15">
    <location>
        <begin position="605"/>
        <end position="625"/>
    </location>
</feature>
<evidence type="ECO:0000256" key="14">
    <source>
        <dbReference type="RuleBase" id="RU362081"/>
    </source>
</evidence>
<evidence type="ECO:0000256" key="15">
    <source>
        <dbReference type="SAM" id="MobiDB-lite"/>
    </source>
</evidence>
<dbReference type="NCBIfam" id="TIGR01525">
    <property type="entry name" value="ATPase-IB_hvy"/>
    <property type="match status" value="1"/>
</dbReference>
<dbReference type="InterPro" id="IPR051014">
    <property type="entry name" value="Cation_Transport_ATPase_IB"/>
</dbReference>
<organism evidence="17 18">
    <name type="scientific">Brevibacillus laterosporus LMG 15441</name>
    <dbReference type="NCBI Taxonomy" id="1042163"/>
    <lineage>
        <taxon>Bacteria</taxon>
        <taxon>Bacillati</taxon>
        <taxon>Bacillota</taxon>
        <taxon>Bacilli</taxon>
        <taxon>Bacillales</taxon>
        <taxon>Paenibacillaceae</taxon>
        <taxon>Brevibacillus</taxon>
    </lineage>
</organism>
<evidence type="ECO:0000256" key="1">
    <source>
        <dbReference type="ARBA" id="ARBA00004651"/>
    </source>
</evidence>
<dbReference type="HOGENOM" id="CLU_001771_6_3_9"/>
<feature type="compositionally biased region" description="Low complexity" evidence="15">
    <location>
        <begin position="611"/>
        <end position="623"/>
    </location>
</feature>
<dbReference type="EMBL" id="CP007806">
    <property type="protein sequence ID" value="AIG28461.1"/>
    <property type="molecule type" value="Genomic_DNA"/>
</dbReference>
<evidence type="ECO:0000256" key="12">
    <source>
        <dbReference type="ARBA" id="ARBA00039103"/>
    </source>
</evidence>
<comment type="catalytic activity">
    <reaction evidence="13">
        <text>Cd(2+)(in) + ATP + H2O = Cd(2+)(out) + ADP + phosphate + H(+)</text>
        <dbReference type="Rhea" id="RHEA:12132"/>
        <dbReference type="ChEBI" id="CHEBI:15377"/>
        <dbReference type="ChEBI" id="CHEBI:15378"/>
        <dbReference type="ChEBI" id="CHEBI:30616"/>
        <dbReference type="ChEBI" id="CHEBI:43474"/>
        <dbReference type="ChEBI" id="CHEBI:48775"/>
        <dbReference type="ChEBI" id="CHEBI:456216"/>
        <dbReference type="EC" id="7.2.2.21"/>
    </reaction>
</comment>
<dbReference type="InterPro" id="IPR001757">
    <property type="entry name" value="P_typ_ATPase"/>
</dbReference>
<dbReference type="CDD" id="cd02079">
    <property type="entry name" value="P-type_ATPase_HM"/>
    <property type="match status" value="1"/>
</dbReference>
<evidence type="ECO:0000256" key="10">
    <source>
        <dbReference type="ARBA" id="ARBA00023065"/>
    </source>
</evidence>
<dbReference type="GO" id="GO:0005524">
    <property type="term" value="F:ATP binding"/>
    <property type="evidence" value="ECO:0007669"/>
    <property type="project" value="UniProtKB-UniRule"/>
</dbReference>
<dbReference type="NCBIfam" id="TIGR01494">
    <property type="entry name" value="ATPase_P-type"/>
    <property type="match status" value="1"/>
</dbReference>
<dbReference type="InterPro" id="IPR027256">
    <property type="entry name" value="P-typ_ATPase_IB"/>
</dbReference>
<evidence type="ECO:0000256" key="8">
    <source>
        <dbReference type="ARBA" id="ARBA00022967"/>
    </source>
</evidence>
<evidence type="ECO:0000313" key="18">
    <source>
        <dbReference type="Proteomes" id="UP000005850"/>
    </source>
</evidence>
<keyword evidence="7 14" id="KW-0479">Metal-binding</keyword>
<dbReference type="InterPro" id="IPR018303">
    <property type="entry name" value="ATPase_P-typ_P_site"/>
</dbReference>
<evidence type="ECO:0000256" key="4">
    <source>
        <dbReference type="ARBA" id="ARBA00022539"/>
    </source>
</evidence>
<dbReference type="PRINTS" id="PR00119">
    <property type="entry name" value="CATATPASE"/>
</dbReference>
<keyword evidence="6 14" id="KW-0812">Transmembrane</keyword>
<dbReference type="STRING" id="1042163.BRLA_c041860"/>
<dbReference type="Gene3D" id="2.70.150.10">
    <property type="entry name" value="Calcium-transporting ATPase, cytoplasmic transduction domain A"/>
    <property type="match status" value="1"/>
</dbReference>
<evidence type="ECO:0000259" key="16">
    <source>
        <dbReference type="Pfam" id="PF00122"/>
    </source>
</evidence>
<dbReference type="Gene3D" id="3.40.1110.10">
    <property type="entry name" value="Calcium-transporting ATPase, cytoplasmic domain N"/>
    <property type="match status" value="1"/>
</dbReference>
<keyword evidence="8" id="KW-1278">Translocase</keyword>
<dbReference type="SFLD" id="SFLDF00027">
    <property type="entry name" value="p-type_atpase"/>
    <property type="match status" value="1"/>
</dbReference>
<dbReference type="SUPFAM" id="SSF56784">
    <property type="entry name" value="HAD-like"/>
    <property type="match status" value="1"/>
</dbReference>
<dbReference type="GO" id="GO:0005886">
    <property type="term" value="C:plasma membrane"/>
    <property type="evidence" value="ECO:0007669"/>
    <property type="project" value="UniProtKB-SubCell"/>
</dbReference>